<keyword evidence="6" id="KW-0479">Metal-binding</keyword>
<comment type="function">
    <text evidence="1">Probably involved in transport through the plasma membrane.</text>
</comment>
<dbReference type="InterPro" id="IPR001841">
    <property type="entry name" value="Znf_RING"/>
</dbReference>
<feature type="coiled-coil region" evidence="12">
    <location>
        <begin position="133"/>
        <end position="160"/>
    </location>
</feature>
<evidence type="ECO:0000256" key="14">
    <source>
        <dbReference type="SAM" id="Phobius"/>
    </source>
</evidence>
<comment type="caution">
    <text evidence="16">The sequence shown here is derived from an EMBL/GenBank/DDBJ whole genome shotgun (WGS) entry which is preliminary data.</text>
</comment>
<keyword evidence="17" id="KW-1185">Reference proteome</keyword>
<dbReference type="CDD" id="cd06174">
    <property type="entry name" value="MFS"/>
    <property type="match status" value="1"/>
</dbReference>
<keyword evidence="7 11" id="KW-0863">Zinc-finger</keyword>
<feature type="transmembrane region" description="Helical" evidence="14">
    <location>
        <begin position="1635"/>
        <end position="1654"/>
    </location>
</feature>
<dbReference type="EMBL" id="JADGKB010000003">
    <property type="protein sequence ID" value="KAJ3261969.1"/>
    <property type="molecule type" value="Genomic_DNA"/>
</dbReference>
<dbReference type="PROSITE" id="PS50089">
    <property type="entry name" value="ZF_RING_2"/>
    <property type="match status" value="1"/>
</dbReference>
<dbReference type="Gene3D" id="3.30.40.10">
    <property type="entry name" value="Zinc/RING finger domain, C3HC4 (zinc finger)"/>
    <property type="match status" value="1"/>
</dbReference>
<keyword evidence="8" id="KW-0862">Zinc</keyword>
<evidence type="ECO:0000256" key="1">
    <source>
        <dbReference type="ARBA" id="ARBA00002957"/>
    </source>
</evidence>
<feature type="transmembrane region" description="Helical" evidence="14">
    <location>
        <begin position="930"/>
        <end position="951"/>
    </location>
</feature>
<feature type="transmembrane region" description="Helical" evidence="14">
    <location>
        <begin position="1002"/>
        <end position="1022"/>
    </location>
</feature>
<feature type="compositionally biased region" description="Polar residues" evidence="13">
    <location>
        <begin position="1463"/>
        <end position="1473"/>
    </location>
</feature>
<protein>
    <recommendedName>
        <fullName evidence="4">Protein PNS1</fullName>
    </recommendedName>
</protein>
<evidence type="ECO:0000256" key="5">
    <source>
        <dbReference type="ARBA" id="ARBA00022692"/>
    </source>
</evidence>
<comment type="similarity">
    <text evidence="3">Belongs to the CTL (choline transporter-like) family.</text>
</comment>
<feature type="transmembrane region" description="Helical" evidence="14">
    <location>
        <begin position="1758"/>
        <end position="1782"/>
    </location>
</feature>
<dbReference type="InterPro" id="IPR007603">
    <property type="entry name" value="Choline_transptr-like"/>
</dbReference>
<dbReference type="InterPro" id="IPR018957">
    <property type="entry name" value="Znf_C3HC4_RING-type"/>
</dbReference>
<accession>A0AAD5UN77</accession>
<feature type="transmembrane region" description="Helical" evidence="14">
    <location>
        <begin position="958"/>
        <end position="975"/>
    </location>
</feature>
<dbReference type="Pfam" id="PF04515">
    <property type="entry name" value="Choline_transpo"/>
    <property type="match status" value="1"/>
</dbReference>
<keyword evidence="12" id="KW-0175">Coiled coil</keyword>
<dbReference type="Proteomes" id="UP001210925">
    <property type="component" value="Unassembled WGS sequence"/>
</dbReference>
<evidence type="ECO:0000256" key="8">
    <source>
        <dbReference type="ARBA" id="ARBA00022833"/>
    </source>
</evidence>
<proteinExistence type="inferred from homology"/>
<evidence type="ECO:0000256" key="6">
    <source>
        <dbReference type="ARBA" id="ARBA00022723"/>
    </source>
</evidence>
<dbReference type="GO" id="GO:0005886">
    <property type="term" value="C:plasma membrane"/>
    <property type="evidence" value="ECO:0007669"/>
    <property type="project" value="TreeGrafter"/>
</dbReference>
<evidence type="ECO:0000256" key="12">
    <source>
        <dbReference type="SAM" id="Coils"/>
    </source>
</evidence>
<feature type="coiled-coil region" evidence="12">
    <location>
        <begin position="215"/>
        <end position="242"/>
    </location>
</feature>
<evidence type="ECO:0000259" key="15">
    <source>
        <dbReference type="PROSITE" id="PS50089"/>
    </source>
</evidence>
<dbReference type="GO" id="GO:0022857">
    <property type="term" value="F:transmembrane transporter activity"/>
    <property type="evidence" value="ECO:0007669"/>
    <property type="project" value="InterPro"/>
</dbReference>
<evidence type="ECO:0000256" key="13">
    <source>
        <dbReference type="SAM" id="MobiDB-lite"/>
    </source>
</evidence>
<dbReference type="InterPro" id="IPR017907">
    <property type="entry name" value="Znf_RING_CS"/>
</dbReference>
<feature type="transmembrane region" description="Helical" evidence="14">
    <location>
        <begin position="829"/>
        <end position="848"/>
    </location>
</feature>
<feature type="coiled-coil region" evidence="12">
    <location>
        <begin position="388"/>
        <end position="479"/>
    </location>
</feature>
<feature type="domain" description="RING-type" evidence="15">
    <location>
        <begin position="653"/>
        <end position="691"/>
    </location>
</feature>
<feature type="transmembrane region" description="Helical" evidence="14">
    <location>
        <begin position="1802"/>
        <end position="1829"/>
    </location>
</feature>
<evidence type="ECO:0000256" key="9">
    <source>
        <dbReference type="ARBA" id="ARBA00022989"/>
    </source>
</evidence>
<evidence type="ECO:0000313" key="16">
    <source>
        <dbReference type="EMBL" id="KAJ3261969.1"/>
    </source>
</evidence>
<gene>
    <name evidence="16" type="primary">PNS1_5</name>
    <name evidence="16" type="ORF">HK103_003812</name>
</gene>
<keyword evidence="5 14" id="KW-0812">Transmembrane</keyword>
<feature type="transmembrane region" description="Helical" evidence="14">
    <location>
        <begin position="895"/>
        <end position="918"/>
    </location>
</feature>
<dbReference type="PANTHER" id="PTHR12385:SF4">
    <property type="entry name" value="PROTEIN PNS1"/>
    <property type="match status" value="1"/>
</dbReference>
<reference evidence="16" key="1">
    <citation type="submission" date="2020-05" db="EMBL/GenBank/DDBJ databases">
        <title>Phylogenomic resolution of chytrid fungi.</title>
        <authorList>
            <person name="Stajich J.E."/>
            <person name="Amses K."/>
            <person name="Simmons R."/>
            <person name="Seto K."/>
            <person name="Myers J."/>
            <person name="Bonds A."/>
            <person name="Quandt C.A."/>
            <person name="Barry K."/>
            <person name="Liu P."/>
            <person name="Grigoriev I."/>
            <person name="Longcore J.E."/>
            <person name="James T.Y."/>
        </authorList>
    </citation>
    <scope>NUCLEOTIDE SEQUENCE</scope>
    <source>
        <strain evidence="16">PLAUS21</strain>
    </source>
</reference>
<evidence type="ECO:0000256" key="11">
    <source>
        <dbReference type="PROSITE-ProRule" id="PRU00175"/>
    </source>
</evidence>
<feature type="coiled-coil region" evidence="12">
    <location>
        <begin position="533"/>
        <end position="630"/>
    </location>
</feature>
<name>A0AAD5UN77_9FUNG</name>
<feature type="transmembrane region" description="Helical" evidence="14">
    <location>
        <begin position="760"/>
        <end position="782"/>
    </location>
</feature>
<feature type="region of interest" description="Disordered" evidence="13">
    <location>
        <begin position="1"/>
        <end position="27"/>
    </location>
</feature>
<feature type="transmembrane region" description="Helical" evidence="14">
    <location>
        <begin position="1132"/>
        <end position="1151"/>
    </location>
</feature>
<evidence type="ECO:0000256" key="10">
    <source>
        <dbReference type="ARBA" id="ARBA00023136"/>
    </source>
</evidence>
<dbReference type="GO" id="GO:0008270">
    <property type="term" value="F:zinc ion binding"/>
    <property type="evidence" value="ECO:0007669"/>
    <property type="project" value="UniProtKB-KW"/>
</dbReference>
<feature type="transmembrane region" description="Helical" evidence="14">
    <location>
        <begin position="1034"/>
        <end position="1053"/>
    </location>
</feature>
<feature type="transmembrane region" description="Helical" evidence="14">
    <location>
        <begin position="1707"/>
        <end position="1737"/>
    </location>
</feature>
<keyword evidence="10 14" id="KW-0472">Membrane</keyword>
<feature type="transmembrane region" description="Helical" evidence="14">
    <location>
        <begin position="1099"/>
        <end position="1120"/>
    </location>
</feature>
<keyword evidence="9 14" id="KW-1133">Transmembrane helix</keyword>
<evidence type="ECO:0000256" key="2">
    <source>
        <dbReference type="ARBA" id="ARBA00004141"/>
    </source>
</evidence>
<dbReference type="Pfam" id="PF00097">
    <property type="entry name" value="zf-C3HC4"/>
    <property type="match status" value="1"/>
</dbReference>
<feature type="region of interest" description="Disordered" evidence="13">
    <location>
        <begin position="1463"/>
        <end position="1502"/>
    </location>
</feature>
<feature type="transmembrane region" description="Helical" evidence="14">
    <location>
        <begin position="802"/>
        <end position="822"/>
    </location>
</feature>
<feature type="coiled-coil region" evidence="12">
    <location>
        <begin position="289"/>
        <end position="330"/>
    </location>
</feature>
<dbReference type="PROSITE" id="PS00518">
    <property type="entry name" value="ZF_RING_1"/>
    <property type="match status" value="1"/>
</dbReference>
<organism evidence="16 17">
    <name type="scientific">Boothiomyces macroporosus</name>
    <dbReference type="NCBI Taxonomy" id="261099"/>
    <lineage>
        <taxon>Eukaryota</taxon>
        <taxon>Fungi</taxon>
        <taxon>Fungi incertae sedis</taxon>
        <taxon>Chytridiomycota</taxon>
        <taxon>Chytridiomycota incertae sedis</taxon>
        <taxon>Chytridiomycetes</taxon>
        <taxon>Rhizophydiales</taxon>
        <taxon>Terramycetaceae</taxon>
        <taxon>Boothiomyces</taxon>
    </lineage>
</organism>
<dbReference type="SMART" id="SM00184">
    <property type="entry name" value="RING"/>
    <property type="match status" value="1"/>
</dbReference>
<sequence length="1844" mass="209322">MQKRPSEVENGFNKRLKESDDHDDPEDELVKFQKKAILVQMKEYKRLYEDSLHEQTLLKEELKRRDNTNNQYVKYWGMVRRILTQIEHLLSVQSLSNLESSFAAIQNALKSKEIPIYEKEVNLAGQVVNVNKISLLKSQVNSLKSNISDLETRLEASTVELQIAYKKIDRLKIIGAPVAKPEPVVEEKKVKPSEDVNDEKYQEALATASARLNEIQVVLNEKLELENEINKLVLELSEERHQSSASKEIEKELRAQLDQFDITRDRLDQTLLEVEALQSQRRTFIEQIRTDEEKRRKIMEADLKKSESEMARLRIARDNLQKNLDAQLAKEAADSKTKEDIKALSEARKSRIIGLESELARLKMHIASEIGEPSLIAFFNENPDANPYSAAQEEISRLNSKIKQLEKTIDSMPNSVDANIKQLNIVEEELVEKTKELEKYIQLVGPLDSNIESSMSAKLQQKEQELNNIKQKFDYYQKSEQRLISELEALGKAWSKLEEQNSKRKSRLEQKVSLMTKQTTTQSNMTIAQKRQSEKQLEQIRKLEELEKNLSLQLSTIERELALVNPNLEAEKRKYNNLNIQMAELRDSYSALKIKYDSLVSILNEKTEQTEAAKNQVKRAQEQVTVLKRKLSKNETGSDIQNERDQYRLLLMCQSCNNNFKSHTLLKCMHTFCKDCIDVTYNSRQRKCPTCAVPFGLADVKQMHQTTSSNFNKNLQMYNPSQPPPVYFPSPTQPYFQQQQAQWQPPKKESRFQQTSIKDVWATISWLIAMFGFAILSIFAYTQLQNNASRQGGNYDTSRLSGLFFTTAVTGAVLCFVFFLALQKFAGTLIKVTFLLSIFAYLTLALISFVYGGIIQGIFCVLAAGVTYWIYNSWRFRIPFTKILLNTVTTVTAKYYGMIVSGAVGLCFQMLFTFWWAMTLVGLTVANQQQSLSSGALNFFYVYSIFIFYWCSQVISNCVHAICCGTFATFYFNGIKDSAGNIFVPFENPTIRSAKRLITTSFGSVCYGSLLIAALQTVKLVVDQKRSDDRRNIFSGFILCLLSCILTVFGDILEYMNTYAFVQVAVYGKEYCQAAKDTWHLAKSRGVDALINDCLVGRVLVLGGILVGICNAICGVIYLAATQSNRVGGANFAVGGLFAFVVGIFQFYVVANVLHSGVVTSFVCLAEDPQALLATKPELYYKIREVNSKAKPRKGGEFNDFQYWSPPISKIDIDEPEESSKVDFSHWKSAYPTLKPYKQAESKKSAPKVDEMKLEPSALPKESVSVKNTVVQNITPITQNNTTAIVNNTVNNNNSAETRVTNNYIAVQPVKIAELAPNVSHKEERPPVAVRNTPINVIHTVIVNNNVHHVQQPPYYPPHTNNYHSQPVHQPRNVYNAQYGTTGTQIASNYSRDSQASYMNQHRNTNIDMVNGAIGDRRENNGSKAGTQYNSPPSNIRQIIEEPKRSSYHERPLVESRSLTNISAQRTSESGTVRSDIRQSSARKETTVELGNETVNPSSMTLSSPVEEKLQSHINEKTPWWRIVQVLRSVTFLIYTYITVFRVLNEPDVSVVGAEPLYISILVLSGVDIRYIASVWALIADHELLVDIIPLIANFIVRIYSYRLSEVLTDPNAANTLEKTDINIQDWANPKYHNYILLLLWGLSALITIIFHAAHRCYYIGFQHQAPALAITLTLKALLFAFDLYSNGLFLYIFLVSLGTKLFESTLYMSLLLTAISLSPIVSNISNSLINIPLLYYYERLDKQYSRSTLLKKAFEKVFSPITTLMVLLAVFYSCVMIYLLVQLQILSPTSPGDLIRWNPQSWITFMVGVNLLANYLIGIGFTLTYYTLRLVRLLGLQILNTAI</sequence>
<evidence type="ECO:0000256" key="4">
    <source>
        <dbReference type="ARBA" id="ARBA00015388"/>
    </source>
</evidence>
<evidence type="ECO:0000256" key="3">
    <source>
        <dbReference type="ARBA" id="ARBA00007168"/>
    </source>
</evidence>
<comment type="subcellular location">
    <subcellularLocation>
        <location evidence="2">Membrane</location>
        <topology evidence="2">Multi-pass membrane protein</topology>
    </subcellularLocation>
</comment>
<feature type="transmembrane region" description="Helical" evidence="14">
    <location>
        <begin position="1666"/>
        <end position="1695"/>
    </location>
</feature>
<dbReference type="CDD" id="cd16499">
    <property type="entry name" value="RING-HC_Bre1-like"/>
    <property type="match status" value="1"/>
</dbReference>
<evidence type="ECO:0000256" key="7">
    <source>
        <dbReference type="ARBA" id="ARBA00022771"/>
    </source>
</evidence>
<dbReference type="SUPFAM" id="SSF57850">
    <property type="entry name" value="RING/U-box"/>
    <property type="match status" value="1"/>
</dbReference>
<feature type="compositionally biased region" description="Polar residues" evidence="13">
    <location>
        <begin position="1493"/>
        <end position="1502"/>
    </location>
</feature>
<dbReference type="InterPro" id="IPR013083">
    <property type="entry name" value="Znf_RING/FYVE/PHD"/>
</dbReference>
<dbReference type="PANTHER" id="PTHR12385">
    <property type="entry name" value="CHOLINE TRANSPORTER-LIKE (SLC FAMILY 44)"/>
    <property type="match status" value="1"/>
</dbReference>
<evidence type="ECO:0000313" key="17">
    <source>
        <dbReference type="Proteomes" id="UP001210925"/>
    </source>
</evidence>